<dbReference type="GO" id="GO:0003676">
    <property type="term" value="F:nucleic acid binding"/>
    <property type="evidence" value="ECO:0007669"/>
    <property type="project" value="InterPro"/>
</dbReference>
<dbReference type="SUPFAM" id="SSF53098">
    <property type="entry name" value="Ribonuclease H-like"/>
    <property type="match status" value="1"/>
</dbReference>
<dbReference type="PANTHER" id="PTHR37984:SF5">
    <property type="entry name" value="PROTEIN NYNRIN-LIKE"/>
    <property type="match status" value="1"/>
</dbReference>
<dbReference type="Gene3D" id="3.30.420.10">
    <property type="entry name" value="Ribonuclease H-like superfamily/Ribonuclease H"/>
    <property type="match status" value="1"/>
</dbReference>
<feature type="domain" description="Integrase zinc-binding" evidence="1">
    <location>
        <begin position="2"/>
        <end position="47"/>
    </location>
</feature>
<organism evidence="2 3">
    <name type="scientific">Fomitiporia mediterranea (strain MF3/22)</name>
    <name type="common">Grapevine white-rot fungus</name>
    <dbReference type="NCBI Taxonomy" id="694068"/>
    <lineage>
        <taxon>Eukaryota</taxon>
        <taxon>Fungi</taxon>
        <taxon>Dikarya</taxon>
        <taxon>Basidiomycota</taxon>
        <taxon>Agaricomycotina</taxon>
        <taxon>Agaricomycetes</taxon>
        <taxon>Hymenochaetales</taxon>
        <taxon>Hymenochaetaceae</taxon>
        <taxon>Fomitiporia</taxon>
    </lineage>
</organism>
<evidence type="ECO:0000259" key="1">
    <source>
        <dbReference type="Pfam" id="PF17921"/>
    </source>
</evidence>
<dbReference type="PANTHER" id="PTHR37984">
    <property type="entry name" value="PROTEIN CBG26694"/>
    <property type="match status" value="1"/>
</dbReference>
<dbReference type="OrthoDB" id="446925at2759"/>
<proteinExistence type="predicted"/>
<sequence>VRIAHKDLGHKGIFAVRACLLDQFWWPSLTEDIKYFIRTCHACQTWQMQQVLIPPSILEIVLLFQKIHIDTKLVTDNRTPYVAVLDYLQEQYYINHIRISTYNSCTNRIIEQKHLDVQEAIVKTVGDNIGHWYKYMHSVFWAEWITIQKATGYSPYYLVHGVEPILLFDLNKAMYLVPPEGSLLTTEELVVIQAQQLQKRPDNLTQMMECVWNTCERYAKHFAEVNCNRIKDYNFAPGTLVLIHNSKVSNDLGRKMKL</sequence>
<dbReference type="InterPro" id="IPR041588">
    <property type="entry name" value="Integrase_H2C2"/>
</dbReference>
<dbReference type="InterPro" id="IPR036397">
    <property type="entry name" value="RNaseH_sf"/>
</dbReference>
<keyword evidence="3" id="KW-1185">Reference proteome</keyword>
<dbReference type="RefSeq" id="XP_007272260.1">
    <property type="nucleotide sequence ID" value="XM_007272198.1"/>
</dbReference>
<dbReference type="Pfam" id="PF17921">
    <property type="entry name" value="Integrase_H2C2"/>
    <property type="match status" value="1"/>
</dbReference>
<evidence type="ECO:0000313" key="3">
    <source>
        <dbReference type="Proteomes" id="UP000053630"/>
    </source>
</evidence>
<dbReference type="EMBL" id="JH718314">
    <property type="protein sequence ID" value="EJC97476.1"/>
    <property type="molecule type" value="Genomic_DNA"/>
</dbReference>
<feature type="non-terminal residue" evidence="2">
    <location>
        <position position="1"/>
    </location>
</feature>
<dbReference type="InterPro" id="IPR012337">
    <property type="entry name" value="RNaseH-like_sf"/>
</dbReference>
<dbReference type="eggNOG" id="KOG0017">
    <property type="taxonomic scope" value="Eukaryota"/>
</dbReference>
<name>R7SFH3_FOMME</name>
<dbReference type="KEGG" id="fme:FOMMEDRAFT_99171"/>
<dbReference type="InterPro" id="IPR050951">
    <property type="entry name" value="Retrovirus_Pol_polyprotein"/>
</dbReference>
<dbReference type="AlphaFoldDB" id="R7SFH3"/>
<reference evidence="3" key="1">
    <citation type="journal article" date="2012" name="Science">
        <title>The Paleozoic origin of enzymatic lignin decomposition reconstructed from 31 fungal genomes.</title>
        <authorList>
            <person name="Floudas D."/>
            <person name="Binder M."/>
            <person name="Riley R."/>
            <person name="Barry K."/>
            <person name="Blanchette R.A."/>
            <person name="Henrissat B."/>
            <person name="Martinez A.T."/>
            <person name="Otillar R."/>
            <person name="Spatafora J.W."/>
            <person name="Yadav J.S."/>
            <person name="Aerts A."/>
            <person name="Benoit I."/>
            <person name="Boyd A."/>
            <person name="Carlson A."/>
            <person name="Copeland A."/>
            <person name="Coutinho P.M."/>
            <person name="de Vries R.P."/>
            <person name="Ferreira P."/>
            <person name="Findley K."/>
            <person name="Foster B."/>
            <person name="Gaskell J."/>
            <person name="Glotzer D."/>
            <person name="Gorecki P."/>
            <person name="Heitman J."/>
            <person name="Hesse C."/>
            <person name="Hori C."/>
            <person name="Igarashi K."/>
            <person name="Jurgens J.A."/>
            <person name="Kallen N."/>
            <person name="Kersten P."/>
            <person name="Kohler A."/>
            <person name="Kuees U."/>
            <person name="Kumar T.K.A."/>
            <person name="Kuo A."/>
            <person name="LaButti K."/>
            <person name="Larrondo L.F."/>
            <person name="Lindquist E."/>
            <person name="Ling A."/>
            <person name="Lombard V."/>
            <person name="Lucas S."/>
            <person name="Lundell T."/>
            <person name="Martin R."/>
            <person name="McLaughlin D.J."/>
            <person name="Morgenstern I."/>
            <person name="Morin E."/>
            <person name="Murat C."/>
            <person name="Nagy L.G."/>
            <person name="Nolan M."/>
            <person name="Ohm R.A."/>
            <person name="Patyshakuliyeva A."/>
            <person name="Rokas A."/>
            <person name="Ruiz-Duenas F.J."/>
            <person name="Sabat G."/>
            <person name="Salamov A."/>
            <person name="Samejima M."/>
            <person name="Schmutz J."/>
            <person name="Slot J.C."/>
            <person name="St John F."/>
            <person name="Stenlid J."/>
            <person name="Sun H."/>
            <person name="Sun S."/>
            <person name="Syed K."/>
            <person name="Tsang A."/>
            <person name="Wiebenga A."/>
            <person name="Young D."/>
            <person name="Pisabarro A."/>
            <person name="Eastwood D.C."/>
            <person name="Martin F."/>
            <person name="Cullen D."/>
            <person name="Grigoriev I.V."/>
            <person name="Hibbett D.S."/>
        </authorList>
    </citation>
    <scope>NUCLEOTIDE SEQUENCE [LARGE SCALE GENOMIC DNA]</scope>
    <source>
        <strain evidence="3">MF3/22</strain>
    </source>
</reference>
<evidence type="ECO:0000313" key="2">
    <source>
        <dbReference type="EMBL" id="EJC97476.1"/>
    </source>
</evidence>
<accession>R7SFH3</accession>
<protein>
    <recommendedName>
        <fullName evidence="1">Integrase zinc-binding domain-containing protein</fullName>
    </recommendedName>
</protein>
<gene>
    <name evidence="2" type="ORF">FOMMEDRAFT_99171</name>
</gene>
<dbReference type="Proteomes" id="UP000053630">
    <property type="component" value="Unassembled WGS sequence"/>
</dbReference>
<dbReference type="GeneID" id="18681029"/>